<dbReference type="OrthoDB" id="764655at2"/>
<gene>
    <name evidence="1" type="ORF">FC093_21670</name>
</gene>
<dbReference type="EMBL" id="SZQL01000027">
    <property type="protein sequence ID" value="TKK64864.1"/>
    <property type="molecule type" value="Genomic_DNA"/>
</dbReference>
<reference evidence="1 2" key="1">
    <citation type="submission" date="2019-05" db="EMBL/GenBank/DDBJ databases">
        <title>Panacibacter sp. strain 17mud1-8 Genome sequencing and assembly.</title>
        <authorList>
            <person name="Chhetri G."/>
        </authorList>
    </citation>
    <scope>NUCLEOTIDE SEQUENCE [LARGE SCALE GENOMIC DNA]</scope>
    <source>
        <strain evidence="1 2">17mud1-8</strain>
    </source>
</reference>
<dbReference type="Proteomes" id="UP000305848">
    <property type="component" value="Unassembled WGS sequence"/>
</dbReference>
<evidence type="ECO:0000313" key="2">
    <source>
        <dbReference type="Proteomes" id="UP000305848"/>
    </source>
</evidence>
<proteinExistence type="predicted"/>
<accession>A0A4U3KTN2</accession>
<sequence length="163" mass="19025">MKILTIIFLLTLSLSLFGQDKIVGRYRDYFGSHILLNADRTFKYTWNFDMSASWTKGTWRLTGDTVYFEMVPTFDTLSQTNSSGILSDTLILSTDEIPERFTQTEFAAMLLSSGGQNRMNYPDKLFFKKGRLYKIQNGKLVTKKQKGFWTSKKWDPWFFKSDD</sequence>
<dbReference type="RefSeq" id="WP_137263913.1">
    <property type="nucleotide sequence ID" value="NZ_SZQL01000027.1"/>
</dbReference>
<protein>
    <submittedName>
        <fullName evidence="1">Uncharacterized protein</fullName>
    </submittedName>
</protein>
<evidence type="ECO:0000313" key="1">
    <source>
        <dbReference type="EMBL" id="TKK64864.1"/>
    </source>
</evidence>
<dbReference type="AlphaFoldDB" id="A0A4U3KTN2"/>
<keyword evidence="2" id="KW-1185">Reference proteome</keyword>
<name>A0A4U3KTN2_9BACT</name>
<organism evidence="1 2">
    <name type="scientific">Ilyomonas limi</name>
    <dbReference type="NCBI Taxonomy" id="2575867"/>
    <lineage>
        <taxon>Bacteria</taxon>
        <taxon>Pseudomonadati</taxon>
        <taxon>Bacteroidota</taxon>
        <taxon>Chitinophagia</taxon>
        <taxon>Chitinophagales</taxon>
        <taxon>Chitinophagaceae</taxon>
        <taxon>Ilyomonas</taxon>
    </lineage>
</organism>
<comment type="caution">
    <text evidence="1">The sequence shown here is derived from an EMBL/GenBank/DDBJ whole genome shotgun (WGS) entry which is preliminary data.</text>
</comment>